<gene>
    <name evidence="2" type="ORF">NCTC13336_01669</name>
</gene>
<name>A0A377R3F7_9NEIS</name>
<protein>
    <recommendedName>
        <fullName evidence="1">Integrase catalytic domain-containing protein</fullName>
    </recommendedName>
</protein>
<organism evidence="2 3">
    <name type="scientific">Kingella potus</name>
    <dbReference type="NCBI Taxonomy" id="265175"/>
    <lineage>
        <taxon>Bacteria</taxon>
        <taxon>Pseudomonadati</taxon>
        <taxon>Pseudomonadota</taxon>
        <taxon>Betaproteobacteria</taxon>
        <taxon>Neisseriales</taxon>
        <taxon>Neisseriaceae</taxon>
        <taxon>Kingella</taxon>
    </lineage>
</organism>
<dbReference type="InterPro" id="IPR012337">
    <property type="entry name" value="RNaseH-like_sf"/>
</dbReference>
<dbReference type="SUPFAM" id="SSF53098">
    <property type="entry name" value="Ribonuclease H-like"/>
    <property type="match status" value="1"/>
</dbReference>
<dbReference type="PANTHER" id="PTHR46889:SF4">
    <property type="entry name" value="TRANSPOSASE INSO FOR INSERTION SEQUENCE ELEMENT IS911B-RELATED"/>
    <property type="match status" value="1"/>
</dbReference>
<reference evidence="2 3" key="1">
    <citation type="submission" date="2018-06" db="EMBL/GenBank/DDBJ databases">
        <authorList>
            <consortium name="Pathogen Informatics"/>
            <person name="Doyle S."/>
        </authorList>
    </citation>
    <scope>NUCLEOTIDE SEQUENCE [LARGE SCALE GENOMIC DNA]</scope>
    <source>
        <strain evidence="2 3">NCTC13336</strain>
    </source>
</reference>
<dbReference type="AlphaFoldDB" id="A0A377R3F7"/>
<dbReference type="GO" id="GO:0015074">
    <property type="term" value="P:DNA integration"/>
    <property type="evidence" value="ECO:0007669"/>
    <property type="project" value="InterPro"/>
</dbReference>
<sequence>MPDRRRIKAEPSFGTAVGNCRTAAQYLLPPIGCPVGRRQICRFETAYPHCLPATQRTVRLPSDRLKEQQAKRHPTSCNAISNRTHPMRMGSGRYRVQYCRRKAVSVAGDGFVWRGNHQLPHPNPPDFRLAGKMLKGALGKLSPPDRPVLHSDQDRQYQTGFYQKQLQDTGLVQSMSCKGNCLDNAAMGSFFGTLESECFHTRKYASIAELETALHEYIHYYNRDRIKLKLKGPNPVQYRIQSLKTA</sequence>
<dbReference type="Pfam" id="PF13333">
    <property type="entry name" value="rve_2"/>
    <property type="match status" value="1"/>
</dbReference>
<proteinExistence type="predicted"/>
<dbReference type="InterPro" id="IPR001584">
    <property type="entry name" value="Integrase_cat-core"/>
</dbReference>
<dbReference type="PANTHER" id="PTHR46889">
    <property type="entry name" value="TRANSPOSASE INSF FOR INSERTION SEQUENCE IS3B-RELATED"/>
    <property type="match status" value="1"/>
</dbReference>
<evidence type="ECO:0000259" key="1">
    <source>
        <dbReference type="PROSITE" id="PS50994"/>
    </source>
</evidence>
<keyword evidence="3" id="KW-1185">Reference proteome</keyword>
<dbReference type="Gene3D" id="3.30.420.10">
    <property type="entry name" value="Ribonuclease H-like superfamily/Ribonuclease H"/>
    <property type="match status" value="1"/>
</dbReference>
<dbReference type="InterPro" id="IPR036397">
    <property type="entry name" value="RNaseH_sf"/>
</dbReference>
<dbReference type="EMBL" id="UGJJ01000002">
    <property type="protein sequence ID" value="STR02789.1"/>
    <property type="molecule type" value="Genomic_DNA"/>
</dbReference>
<dbReference type="Proteomes" id="UP000254293">
    <property type="component" value="Unassembled WGS sequence"/>
</dbReference>
<dbReference type="InterPro" id="IPR050900">
    <property type="entry name" value="Transposase_IS3/IS150/IS904"/>
</dbReference>
<evidence type="ECO:0000313" key="3">
    <source>
        <dbReference type="Proteomes" id="UP000254293"/>
    </source>
</evidence>
<evidence type="ECO:0000313" key="2">
    <source>
        <dbReference type="EMBL" id="STR02789.1"/>
    </source>
</evidence>
<feature type="domain" description="Integrase catalytic" evidence="1">
    <location>
        <begin position="147"/>
        <end position="243"/>
    </location>
</feature>
<dbReference type="OrthoDB" id="8613975at2"/>
<accession>A0A377R3F7</accession>
<dbReference type="PROSITE" id="PS50994">
    <property type="entry name" value="INTEGRASE"/>
    <property type="match status" value="1"/>
</dbReference>
<dbReference type="GO" id="GO:0003676">
    <property type="term" value="F:nucleic acid binding"/>
    <property type="evidence" value="ECO:0007669"/>
    <property type="project" value="InterPro"/>
</dbReference>